<protein>
    <recommendedName>
        <fullName evidence="5">DUF5105 domain-containing protein</fullName>
    </recommendedName>
</protein>
<dbReference type="PROSITE" id="PS51257">
    <property type="entry name" value="PROKAR_LIPOPROTEIN"/>
    <property type="match status" value="1"/>
</dbReference>
<evidence type="ECO:0000313" key="3">
    <source>
        <dbReference type="EMBL" id="MFI7845440.1"/>
    </source>
</evidence>
<feature type="chain" id="PRO_5046481250" description="DUF5105 domain-containing protein" evidence="2">
    <location>
        <begin position="22"/>
        <end position="252"/>
    </location>
</feature>
<organism evidence="3 4">
    <name type="scientific">Dorea amylophila</name>
    <dbReference type="NCBI Taxonomy" id="2981789"/>
    <lineage>
        <taxon>Bacteria</taxon>
        <taxon>Bacillati</taxon>
        <taxon>Bacillota</taxon>
        <taxon>Clostridia</taxon>
        <taxon>Lachnospirales</taxon>
        <taxon>Lachnospiraceae</taxon>
        <taxon>Dorea</taxon>
    </lineage>
</organism>
<name>A0ABW8AYH7_9FIRM</name>
<keyword evidence="4" id="KW-1185">Reference proteome</keyword>
<accession>A0ABW8AYH7</accession>
<keyword evidence="2" id="KW-0732">Signal</keyword>
<evidence type="ECO:0000256" key="2">
    <source>
        <dbReference type="SAM" id="SignalP"/>
    </source>
</evidence>
<dbReference type="Proteomes" id="UP001614216">
    <property type="component" value="Unassembled WGS sequence"/>
</dbReference>
<feature type="signal peptide" evidence="2">
    <location>
        <begin position="1"/>
        <end position="21"/>
    </location>
</feature>
<reference evidence="3 4" key="1">
    <citation type="submission" date="2024-08" db="EMBL/GenBank/DDBJ databases">
        <authorList>
            <person name="Vancuren S.J."/>
            <person name="Allen-Vercoe E."/>
        </authorList>
    </citation>
    <scope>NUCLEOTIDE SEQUENCE [LARGE SCALE GENOMIC DNA]</scope>
    <source>
        <strain evidence="3 4">16-6-I_42_FAA</strain>
    </source>
</reference>
<sequence>MKRKICFVTIAVMVLSLIGCGSKESTDDASAQEEKQNKAKIEEAMENEDYDKAKTLTANDSNYKDLYKDLEAYLMVVNDIQMRYVHAKFDDSEDSEFEECAEKLEGIPNEYKKYSKFKAKIKLYKEELQKAISLEKKFRKKYDKLKDPYQEGKVDEYLEIANEWKEEIDKEFPATSEDSYEANLKSYLNDIFLSTLSPYLTATLDSSKLGDGENPYADLQKEQEEREQENTETFTPSGSEGGKPEDVVIYNP</sequence>
<dbReference type="EMBL" id="JBITRD010000011">
    <property type="protein sequence ID" value="MFI7845440.1"/>
    <property type="molecule type" value="Genomic_DNA"/>
</dbReference>
<dbReference type="RefSeq" id="WP_396569718.1">
    <property type="nucleotide sequence ID" value="NZ_JBITRD010000011.1"/>
</dbReference>
<evidence type="ECO:0000313" key="4">
    <source>
        <dbReference type="Proteomes" id="UP001614216"/>
    </source>
</evidence>
<comment type="caution">
    <text evidence="3">The sequence shown here is derived from an EMBL/GenBank/DDBJ whole genome shotgun (WGS) entry which is preliminary data.</text>
</comment>
<proteinExistence type="predicted"/>
<gene>
    <name evidence="3" type="ORF">ACIF0M_07760</name>
</gene>
<feature type="region of interest" description="Disordered" evidence="1">
    <location>
        <begin position="205"/>
        <end position="252"/>
    </location>
</feature>
<evidence type="ECO:0008006" key="5">
    <source>
        <dbReference type="Google" id="ProtNLM"/>
    </source>
</evidence>
<evidence type="ECO:0000256" key="1">
    <source>
        <dbReference type="SAM" id="MobiDB-lite"/>
    </source>
</evidence>